<dbReference type="GO" id="GO:0004518">
    <property type="term" value="F:nuclease activity"/>
    <property type="evidence" value="ECO:0007669"/>
    <property type="project" value="UniProtKB-KW"/>
</dbReference>
<evidence type="ECO:0000256" key="2">
    <source>
        <dbReference type="ARBA" id="ARBA00022649"/>
    </source>
</evidence>
<dbReference type="InterPro" id="IPR041705">
    <property type="entry name" value="PIN_Sll0205"/>
</dbReference>
<dbReference type="InterPro" id="IPR052919">
    <property type="entry name" value="TA_system_RNase"/>
</dbReference>
<keyword evidence="6" id="KW-0460">Magnesium</keyword>
<dbReference type="SUPFAM" id="SSF88723">
    <property type="entry name" value="PIN domain-like"/>
    <property type="match status" value="1"/>
</dbReference>
<feature type="domain" description="PIN" evidence="7">
    <location>
        <begin position="3"/>
        <end position="117"/>
    </location>
</feature>
<reference evidence="8 9" key="1">
    <citation type="submission" date="2017-10" db="EMBL/GenBank/DDBJ databases">
        <authorList>
            <consortium name="Urmite Genomes"/>
        </authorList>
    </citation>
    <scope>NUCLEOTIDE SEQUENCE [LARGE SCALE GENOMIC DNA]</scope>
    <source>
        <strain evidence="8 9">FB-527</strain>
    </source>
</reference>
<dbReference type="RefSeq" id="WP_222106467.1">
    <property type="nucleotide sequence ID" value="NZ_OCTY01000002.1"/>
</dbReference>
<evidence type="ECO:0000256" key="4">
    <source>
        <dbReference type="ARBA" id="ARBA00022723"/>
    </source>
</evidence>
<dbReference type="InterPro" id="IPR002716">
    <property type="entry name" value="PIN_dom"/>
</dbReference>
<evidence type="ECO:0000259" key="7">
    <source>
        <dbReference type="Pfam" id="PF01850"/>
    </source>
</evidence>
<evidence type="ECO:0000256" key="5">
    <source>
        <dbReference type="ARBA" id="ARBA00022801"/>
    </source>
</evidence>
<evidence type="ECO:0000256" key="6">
    <source>
        <dbReference type="ARBA" id="ARBA00022842"/>
    </source>
</evidence>
<comment type="cofactor">
    <cofactor evidence="1">
        <name>Mg(2+)</name>
        <dbReference type="ChEBI" id="CHEBI:18420"/>
    </cofactor>
</comment>
<dbReference type="Gene3D" id="3.40.50.1010">
    <property type="entry name" value="5'-nuclease"/>
    <property type="match status" value="1"/>
</dbReference>
<evidence type="ECO:0000256" key="3">
    <source>
        <dbReference type="ARBA" id="ARBA00022722"/>
    </source>
</evidence>
<dbReference type="PANTHER" id="PTHR36173:SF2">
    <property type="entry name" value="RIBONUCLEASE VAPC16"/>
    <property type="match status" value="1"/>
</dbReference>
<evidence type="ECO:0000256" key="1">
    <source>
        <dbReference type="ARBA" id="ARBA00001946"/>
    </source>
</evidence>
<keyword evidence="4" id="KW-0479">Metal-binding</keyword>
<proteinExistence type="predicted"/>
<keyword evidence="5" id="KW-0378">Hydrolase</keyword>
<dbReference type="GO" id="GO:0016787">
    <property type="term" value="F:hydrolase activity"/>
    <property type="evidence" value="ECO:0007669"/>
    <property type="project" value="UniProtKB-KW"/>
</dbReference>
<name>A0A7Z7N8R2_9MYCO</name>
<evidence type="ECO:0000313" key="9">
    <source>
        <dbReference type="Proteomes" id="UP000554965"/>
    </source>
</evidence>
<keyword evidence="3" id="KW-0540">Nuclease</keyword>
<sequence>MLLLDSQTLLWLLDDNPRLGPEARRTISSARGVHVSAATVWELTIKTMLGKLSVPAALSAALTAEGLVLLDITAEHAEAIRDYPELTRHDPFDRLLVAQADRAGLQLLTADRVLLELPRGFILDATK</sequence>
<keyword evidence="2" id="KW-1277">Toxin-antitoxin system</keyword>
<accession>A0A7Z7N8R2</accession>
<protein>
    <recommendedName>
        <fullName evidence="7">PIN domain-containing protein</fullName>
    </recommendedName>
</protein>
<dbReference type="Pfam" id="PF01850">
    <property type="entry name" value="PIN"/>
    <property type="match status" value="1"/>
</dbReference>
<evidence type="ECO:0000313" key="8">
    <source>
        <dbReference type="EMBL" id="SOJ53970.1"/>
    </source>
</evidence>
<keyword evidence="9" id="KW-1185">Reference proteome</keyword>
<dbReference type="InterPro" id="IPR029060">
    <property type="entry name" value="PIN-like_dom_sf"/>
</dbReference>
<organism evidence="8 9">
    <name type="scientific">Mycobacterium simulans</name>
    <dbReference type="NCBI Taxonomy" id="627089"/>
    <lineage>
        <taxon>Bacteria</taxon>
        <taxon>Bacillati</taxon>
        <taxon>Actinomycetota</taxon>
        <taxon>Actinomycetes</taxon>
        <taxon>Mycobacteriales</taxon>
        <taxon>Mycobacteriaceae</taxon>
        <taxon>Mycobacterium</taxon>
    </lineage>
</organism>
<dbReference type="EMBL" id="OCTY01000002">
    <property type="protein sequence ID" value="SOJ53970.1"/>
    <property type="molecule type" value="Genomic_DNA"/>
</dbReference>
<dbReference type="AlphaFoldDB" id="A0A7Z7N8R2"/>
<dbReference type="PANTHER" id="PTHR36173">
    <property type="entry name" value="RIBONUCLEASE VAPC16-RELATED"/>
    <property type="match status" value="1"/>
</dbReference>
<comment type="caution">
    <text evidence="8">The sequence shown here is derived from an EMBL/GenBank/DDBJ whole genome shotgun (WGS) entry which is preliminary data.</text>
</comment>
<dbReference type="GO" id="GO:0046872">
    <property type="term" value="F:metal ion binding"/>
    <property type="evidence" value="ECO:0007669"/>
    <property type="project" value="UniProtKB-KW"/>
</dbReference>
<gene>
    <name evidence="8" type="ORF">MSIMFB_01469</name>
</gene>
<dbReference type="CDD" id="cd09872">
    <property type="entry name" value="PIN_Sll0205-like"/>
    <property type="match status" value="1"/>
</dbReference>
<dbReference type="Proteomes" id="UP000554965">
    <property type="component" value="Unassembled WGS sequence"/>
</dbReference>